<dbReference type="RefSeq" id="WP_112565508.1">
    <property type="nucleotide sequence ID" value="NZ_CP043450.1"/>
</dbReference>
<evidence type="ECO:0000313" key="3">
    <source>
        <dbReference type="Proteomes" id="UP000251402"/>
    </source>
</evidence>
<dbReference type="GO" id="GO:0004519">
    <property type="term" value="F:endonuclease activity"/>
    <property type="evidence" value="ECO:0007669"/>
    <property type="project" value="UniProtKB-KW"/>
</dbReference>
<dbReference type="InterPro" id="IPR011335">
    <property type="entry name" value="Restrct_endonuc-II-like"/>
</dbReference>
<evidence type="ECO:0000259" key="1">
    <source>
        <dbReference type="Pfam" id="PF04480"/>
    </source>
</evidence>
<dbReference type="AlphaFoldDB" id="A0A5C1HYE8"/>
<keyword evidence="3" id="KW-1185">Reference proteome</keyword>
<dbReference type="CDD" id="cd01038">
    <property type="entry name" value="Endonuclease_DUF559"/>
    <property type="match status" value="1"/>
</dbReference>
<keyword evidence="2" id="KW-0255">Endonuclease</keyword>
<dbReference type="EMBL" id="CP043450">
    <property type="protein sequence ID" value="QEM10846.1"/>
    <property type="molecule type" value="Genomic_DNA"/>
</dbReference>
<dbReference type="OrthoDB" id="9798754at2"/>
<dbReference type="Gene3D" id="3.40.960.10">
    <property type="entry name" value="VSR Endonuclease"/>
    <property type="match status" value="1"/>
</dbReference>
<name>A0A5C1HYE8_9SPHI</name>
<sequence length="119" mass="14269">MADIIKLCRELRQQETRAEKLLWQELRNRKLINKKFLRQHPLCVQTNFGKSLYYIPDFYCHEARLVIEADGGIHLIKKQYDENRDKVLAGMGLKILRFENHEIENNINDVLLKIIQHLR</sequence>
<proteinExistence type="predicted"/>
<accession>A0A5C1HYE8</accession>
<dbReference type="PANTHER" id="PTHR38590">
    <property type="entry name" value="BLL0828 PROTEIN"/>
    <property type="match status" value="1"/>
</dbReference>
<gene>
    <name evidence="2" type="ORF">DEO27_012710</name>
</gene>
<keyword evidence="2" id="KW-0540">Nuclease</keyword>
<protein>
    <submittedName>
        <fullName evidence="2">Endonuclease domain-containing protein</fullName>
    </submittedName>
</protein>
<dbReference type="PANTHER" id="PTHR38590:SF1">
    <property type="entry name" value="BLL0828 PROTEIN"/>
    <property type="match status" value="1"/>
</dbReference>
<reference evidence="2" key="1">
    <citation type="submission" date="2019-08" db="EMBL/GenBank/DDBJ databases">
        <title>Comparative genome analysis confer to the adaptation heavy metal polluted environment.</title>
        <authorList>
            <person name="Li Y."/>
        </authorList>
    </citation>
    <scope>NUCLEOTIDE SEQUENCE [LARGE SCALE GENOMIC DNA]</scope>
    <source>
        <strain evidence="2">P1</strain>
    </source>
</reference>
<dbReference type="SUPFAM" id="SSF52980">
    <property type="entry name" value="Restriction endonuclease-like"/>
    <property type="match status" value="1"/>
</dbReference>
<organism evidence="2 3">
    <name type="scientific">Mucilaginibacter rubeus</name>
    <dbReference type="NCBI Taxonomy" id="2027860"/>
    <lineage>
        <taxon>Bacteria</taxon>
        <taxon>Pseudomonadati</taxon>
        <taxon>Bacteroidota</taxon>
        <taxon>Sphingobacteriia</taxon>
        <taxon>Sphingobacteriales</taxon>
        <taxon>Sphingobacteriaceae</taxon>
        <taxon>Mucilaginibacter</taxon>
    </lineage>
</organism>
<keyword evidence="2" id="KW-0378">Hydrolase</keyword>
<evidence type="ECO:0000313" key="2">
    <source>
        <dbReference type="EMBL" id="QEM10846.1"/>
    </source>
</evidence>
<dbReference type="Proteomes" id="UP000251402">
    <property type="component" value="Chromosome"/>
</dbReference>
<dbReference type="InterPro" id="IPR007569">
    <property type="entry name" value="DUF559"/>
</dbReference>
<feature type="domain" description="DUF559" evidence="1">
    <location>
        <begin position="6"/>
        <end position="118"/>
    </location>
</feature>
<dbReference type="InterPro" id="IPR047216">
    <property type="entry name" value="Endonuclease_DUF559_bact"/>
</dbReference>
<dbReference type="Pfam" id="PF04480">
    <property type="entry name" value="DUF559"/>
    <property type="match status" value="1"/>
</dbReference>
<dbReference type="KEGG" id="mrub:DEO27_012710"/>